<dbReference type="InterPro" id="IPR050683">
    <property type="entry name" value="Bact_Polysacc_Export_ATP-bd"/>
</dbReference>
<name>A0ABS0GFH2_9VIBR</name>
<dbReference type="EMBL" id="JADPMR010000001">
    <property type="protein sequence ID" value="MBF9001156.1"/>
    <property type="molecule type" value="Genomic_DNA"/>
</dbReference>
<keyword evidence="3" id="KW-0547">Nucleotide-binding</keyword>
<accession>A0ABS0GFH2</accession>
<dbReference type="SMART" id="SM00382">
    <property type="entry name" value="AAA"/>
    <property type="match status" value="1"/>
</dbReference>
<evidence type="ECO:0000256" key="3">
    <source>
        <dbReference type="ARBA" id="ARBA00022741"/>
    </source>
</evidence>
<evidence type="ECO:0000313" key="6">
    <source>
        <dbReference type="EMBL" id="MBF9001156.1"/>
    </source>
</evidence>
<keyword evidence="2" id="KW-0813">Transport</keyword>
<dbReference type="PROSITE" id="PS50893">
    <property type="entry name" value="ABC_TRANSPORTER_2"/>
    <property type="match status" value="1"/>
</dbReference>
<keyword evidence="4 6" id="KW-0067">ATP-binding</keyword>
<organism evidence="6 7">
    <name type="scientific">Vibrio nitrifigilis</name>
    <dbReference type="NCBI Taxonomy" id="2789781"/>
    <lineage>
        <taxon>Bacteria</taxon>
        <taxon>Pseudomonadati</taxon>
        <taxon>Pseudomonadota</taxon>
        <taxon>Gammaproteobacteria</taxon>
        <taxon>Vibrionales</taxon>
        <taxon>Vibrionaceae</taxon>
        <taxon>Vibrio</taxon>
    </lineage>
</organism>
<dbReference type="Pfam" id="PF00005">
    <property type="entry name" value="ABC_tran"/>
    <property type="match status" value="1"/>
</dbReference>
<dbReference type="CDD" id="cd03220">
    <property type="entry name" value="ABC_KpsT_Wzt"/>
    <property type="match status" value="1"/>
</dbReference>
<dbReference type="InterPro" id="IPR027417">
    <property type="entry name" value="P-loop_NTPase"/>
</dbReference>
<comment type="caution">
    <text evidence="6">The sequence shown here is derived from an EMBL/GenBank/DDBJ whole genome shotgun (WGS) entry which is preliminary data.</text>
</comment>
<evidence type="ECO:0000259" key="5">
    <source>
        <dbReference type="PROSITE" id="PS50893"/>
    </source>
</evidence>
<dbReference type="RefSeq" id="WP_196123534.1">
    <property type="nucleotide sequence ID" value="NZ_JADPMR010000001.1"/>
</dbReference>
<evidence type="ECO:0000256" key="4">
    <source>
        <dbReference type="ARBA" id="ARBA00022840"/>
    </source>
</evidence>
<keyword evidence="7" id="KW-1185">Reference proteome</keyword>
<evidence type="ECO:0000313" key="7">
    <source>
        <dbReference type="Proteomes" id="UP000597206"/>
    </source>
</evidence>
<dbReference type="SUPFAM" id="SSF52540">
    <property type="entry name" value="P-loop containing nucleoside triphosphate hydrolases"/>
    <property type="match status" value="1"/>
</dbReference>
<protein>
    <submittedName>
        <fullName evidence="6">ABC transporter ATP-binding protein</fullName>
    </submittedName>
</protein>
<dbReference type="InterPro" id="IPR003439">
    <property type="entry name" value="ABC_transporter-like_ATP-bd"/>
</dbReference>
<evidence type="ECO:0000256" key="2">
    <source>
        <dbReference type="ARBA" id="ARBA00022448"/>
    </source>
</evidence>
<proteinExistence type="inferred from homology"/>
<dbReference type="InterPro" id="IPR003593">
    <property type="entry name" value="AAA+_ATPase"/>
</dbReference>
<feature type="domain" description="ABC transporter" evidence="5">
    <location>
        <begin position="32"/>
        <end position="245"/>
    </location>
</feature>
<dbReference type="InterPro" id="IPR015860">
    <property type="entry name" value="ABC_transpr_TagH-like"/>
</dbReference>
<evidence type="ECO:0000256" key="1">
    <source>
        <dbReference type="ARBA" id="ARBA00005417"/>
    </source>
</evidence>
<dbReference type="PANTHER" id="PTHR46743">
    <property type="entry name" value="TEICHOIC ACIDS EXPORT ATP-BINDING PROTEIN TAGH"/>
    <property type="match status" value="1"/>
</dbReference>
<sequence length="248" mass="28100">MKSWIKFKDVSFEYIKFTNASSGIKENFISFIKELGRKKITEEPYKVLNNINFELNEGDRLCIIGKNGAGKSTLLRLLTGIYFPSKGEIDINGKISSLIEIGAGMDHELTGRENIYIMGMISGFSKKEIRLKENEIIEFADIGDFIDVPVKYYSTGMIGRLSFSTATTINPEILIVDELFAGGDINFINKATDRIEKIKNEAKIFISVSHDMEYTKKFFNKIAYVKDNKIAYFGDDINLAVNSYINDN</sequence>
<comment type="similarity">
    <text evidence="1">Belongs to the ABC transporter superfamily.</text>
</comment>
<dbReference type="Proteomes" id="UP000597206">
    <property type="component" value="Unassembled WGS sequence"/>
</dbReference>
<reference evidence="6 7" key="1">
    <citation type="submission" date="2020-11" db="EMBL/GenBank/DDBJ databases">
        <title>Vibrio nitrifigilis sp. nov., a marine nitrogen-fixing bacterium isolated from the lagoon sediment of an islet inside an atoll.</title>
        <authorList>
            <person name="Wang L.-T."/>
            <person name="Shieh W.Y."/>
        </authorList>
    </citation>
    <scope>NUCLEOTIDE SEQUENCE [LARGE SCALE GENOMIC DNA]</scope>
    <source>
        <strain evidence="6 7">NFV-1</strain>
    </source>
</reference>
<dbReference type="PANTHER" id="PTHR46743:SF2">
    <property type="entry name" value="TEICHOIC ACIDS EXPORT ATP-BINDING PROTEIN TAGH"/>
    <property type="match status" value="1"/>
</dbReference>
<dbReference type="Gene3D" id="3.40.50.300">
    <property type="entry name" value="P-loop containing nucleotide triphosphate hydrolases"/>
    <property type="match status" value="1"/>
</dbReference>
<dbReference type="GO" id="GO:0005524">
    <property type="term" value="F:ATP binding"/>
    <property type="evidence" value="ECO:0007669"/>
    <property type="project" value="UniProtKB-KW"/>
</dbReference>
<gene>
    <name evidence="6" type="ORF">I1A42_11415</name>
</gene>